<dbReference type="AlphaFoldDB" id="A0A8J5XTA9"/>
<sequence>MLGAAGVRVMREAETPVMTPSLELEFLTTRPQLVWNQEAFYAELNQRLHDAGSELALVLQRSKERVAHSARPTHAGSRALHFNADPIDRTHVILHSSFHVLGGGKLRDN</sequence>
<reference evidence="1" key="1">
    <citation type="submission" date="2021-05" db="EMBL/GenBank/DDBJ databases">
        <title>The genome of the haptophyte Pavlova lutheri (Diacronema luteri, Pavlovales) - a model for lipid biosynthesis in eukaryotic algae.</title>
        <authorList>
            <person name="Hulatt C.J."/>
            <person name="Posewitz M.C."/>
        </authorList>
    </citation>
    <scope>NUCLEOTIDE SEQUENCE</scope>
    <source>
        <strain evidence="1">NIVA-4/92</strain>
    </source>
</reference>
<keyword evidence="2" id="KW-1185">Reference proteome</keyword>
<evidence type="ECO:0000313" key="1">
    <source>
        <dbReference type="EMBL" id="KAG8468102.1"/>
    </source>
</evidence>
<proteinExistence type="predicted"/>
<dbReference type="Proteomes" id="UP000751190">
    <property type="component" value="Unassembled WGS sequence"/>
</dbReference>
<comment type="caution">
    <text evidence="1">The sequence shown here is derived from an EMBL/GenBank/DDBJ whole genome shotgun (WGS) entry which is preliminary data.</text>
</comment>
<organism evidence="1 2">
    <name type="scientific">Diacronema lutheri</name>
    <name type="common">Unicellular marine alga</name>
    <name type="synonym">Monochrysis lutheri</name>
    <dbReference type="NCBI Taxonomy" id="2081491"/>
    <lineage>
        <taxon>Eukaryota</taxon>
        <taxon>Haptista</taxon>
        <taxon>Haptophyta</taxon>
        <taxon>Pavlovophyceae</taxon>
        <taxon>Pavlovales</taxon>
        <taxon>Pavlovaceae</taxon>
        <taxon>Diacronema</taxon>
    </lineage>
</organism>
<dbReference type="EMBL" id="JAGTXO010000005">
    <property type="protein sequence ID" value="KAG8468102.1"/>
    <property type="molecule type" value="Genomic_DNA"/>
</dbReference>
<evidence type="ECO:0000313" key="2">
    <source>
        <dbReference type="Proteomes" id="UP000751190"/>
    </source>
</evidence>
<accession>A0A8J5XTA9</accession>
<protein>
    <submittedName>
        <fullName evidence="1">Uncharacterized protein</fullName>
    </submittedName>
</protein>
<name>A0A8J5XTA9_DIALT</name>
<gene>
    <name evidence="1" type="ORF">KFE25_007154</name>
</gene>